<evidence type="ECO:0000313" key="5">
    <source>
        <dbReference type="EMBL" id="RWR21516.1"/>
    </source>
</evidence>
<accession>A0A443J545</accession>
<evidence type="ECO:0000256" key="1">
    <source>
        <dbReference type="ARBA" id="ARBA00022729"/>
    </source>
</evidence>
<dbReference type="EMBL" id="SAUZ01000009">
    <property type="protein sequence ID" value="RWR21516.1"/>
    <property type="molecule type" value="Genomic_DNA"/>
</dbReference>
<dbReference type="EMBL" id="SAUW01000001">
    <property type="protein sequence ID" value="RWR15600.1"/>
    <property type="molecule type" value="Genomic_DNA"/>
</dbReference>
<name>A0A443J545_9RHOB</name>
<protein>
    <submittedName>
        <fullName evidence="4">ABC transporter substrate-binding protein</fullName>
    </submittedName>
</protein>
<proteinExistence type="predicted"/>
<dbReference type="Pfam" id="PF00497">
    <property type="entry name" value="SBP_bac_3"/>
    <property type="match status" value="1"/>
</dbReference>
<reference evidence="7 8" key="1">
    <citation type="submission" date="2019-01" db="EMBL/GenBank/DDBJ databases">
        <title>Sinorhodobacter populi sp. nov. isolated from the symptomatic bark tissue of Populus euramericana canker.</title>
        <authorList>
            <person name="Xu G."/>
        </authorList>
    </citation>
    <scope>NUCLEOTIDE SEQUENCE [LARGE SCALE GENOMIC DNA]</scope>
    <source>
        <strain evidence="4 9">2D-5</strain>
        <strain evidence="6 8">D19-10-3-21</strain>
        <strain evidence="5 7">SK2B-1</strain>
    </source>
</reference>
<dbReference type="Gene3D" id="3.40.190.10">
    <property type="entry name" value="Periplasmic binding protein-like II"/>
    <property type="match status" value="2"/>
</dbReference>
<dbReference type="Proteomes" id="UP000285295">
    <property type="component" value="Unassembled WGS sequence"/>
</dbReference>
<evidence type="ECO:0000259" key="3">
    <source>
        <dbReference type="SMART" id="SM00062"/>
    </source>
</evidence>
<dbReference type="PANTHER" id="PTHR35936:SF17">
    <property type="entry name" value="ARGININE-BINDING EXTRACELLULAR PROTEIN ARTP"/>
    <property type="match status" value="1"/>
</dbReference>
<dbReference type="CDD" id="cd01004">
    <property type="entry name" value="PBP2_MidA_like"/>
    <property type="match status" value="1"/>
</dbReference>
<evidence type="ECO:0000313" key="8">
    <source>
        <dbReference type="Proteomes" id="UP000285295"/>
    </source>
</evidence>
<feature type="domain" description="Solute-binding protein family 3/N-terminal" evidence="3">
    <location>
        <begin position="40"/>
        <end position="263"/>
    </location>
</feature>
<organism evidence="4 9">
    <name type="scientific">Paenirhodobacter populi</name>
    <dbReference type="NCBI Taxonomy" id="2306993"/>
    <lineage>
        <taxon>Bacteria</taxon>
        <taxon>Pseudomonadati</taxon>
        <taxon>Pseudomonadota</taxon>
        <taxon>Alphaproteobacteria</taxon>
        <taxon>Rhodobacterales</taxon>
        <taxon>Rhodobacter group</taxon>
        <taxon>Paenirhodobacter</taxon>
    </lineage>
</organism>
<sequence>MNVIRLSALAPCAIALLSSAAMSETCTPAVADSQLVKPGTLTMSTNPTLPPLQFVDSNGDLKGMRIEMGEEIAKRLCLKPEYVRIEFSAMVPGLQSGRWDMINTGIFFTEERAKMMQMIPYEDQAISVSFAPSFDGTVTGIDDIVGKSIGVEVGGFEESKTRALNDELVAKGLKGIEIRTFDNFAMAFQALRAGQVDGVVSIDAVAAAYDKRGDFKQVLHGLYPAPVSVAFKSPELADAVQKTMTEMRADGTMETLFANYGIPLPDGAYVVKGPGR</sequence>
<evidence type="ECO:0000256" key="2">
    <source>
        <dbReference type="SAM" id="SignalP"/>
    </source>
</evidence>
<evidence type="ECO:0000313" key="4">
    <source>
        <dbReference type="EMBL" id="RWR15600.1"/>
    </source>
</evidence>
<dbReference type="SUPFAM" id="SSF53850">
    <property type="entry name" value="Periplasmic binding protein-like II"/>
    <property type="match status" value="1"/>
</dbReference>
<dbReference type="InterPro" id="IPR001638">
    <property type="entry name" value="Solute-binding_3/MltF_N"/>
</dbReference>
<dbReference type="AlphaFoldDB" id="A0A443J545"/>
<dbReference type="OrthoDB" id="9768183at2"/>
<reference evidence="7 8" key="2">
    <citation type="submission" date="2019-01" db="EMBL/GenBank/DDBJ databases">
        <authorList>
            <person name="Li Y."/>
        </authorList>
    </citation>
    <scope>NUCLEOTIDE SEQUENCE [LARGE SCALE GENOMIC DNA]</scope>
    <source>
        <strain evidence="4 9">2D-5</strain>
        <strain evidence="6 8">D19-10-3-21</strain>
        <strain evidence="5 7">SK2B-1</strain>
    </source>
</reference>
<dbReference type="EMBL" id="SAUX01000039">
    <property type="protein sequence ID" value="RWR26158.1"/>
    <property type="molecule type" value="Genomic_DNA"/>
</dbReference>
<dbReference type="Proteomes" id="UP000284476">
    <property type="component" value="Unassembled WGS sequence"/>
</dbReference>
<accession>A0A443JLY2</accession>
<dbReference type="Proteomes" id="UP000285710">
    <property type="component" value="Unassembled WGS sequence"/>
</dbReference>
<gene>
    <name evidence="5" type="ORF">D2T30_09110</name>
    <name evidence="6" type="ORF">D2T31_20955</name>
    <name evidence="4" type="ORF">D2T33_00165</name>
</gene>
<keyword evidence="9" id="KW-1185">Reference proteome</keyword>
<evidence type="ECO:0000313" key="6">
    <source>
        <dbReference type="EMBL" id="RWR26158.1"/>
    </source>
</evidence>
<dbReference type="PANTHER" id="PTHR35936">
    <property type="entry name" value="MEMBRANE-BOUND LYTIC MUREIN TRANSGLYCOSYLASE F"/>
    <property type="match status" value="1"/>
</dbReference>
<evidence type="ECO:0000313" key="9">
    <source>
        <dbReference type="Proteomes" id="UP000285710"/>
    </source>
</evidence>
<feature type="chain" id="PRO_5033430948" evidence="2">
    <location>
        <begin position="24"/>
        <end position="276"/>
    </location>
</feature>
<keyword evidence="1 2" id="KW-0732">Signal</keyword>
<feature type="signal peptide" evidence="2">
    <location>
        <begin position="1"/>
        <end position="23"/>
    </location>
</feature>
<evidence type="ECO:0000313" key="7">
    <source>
        <dbReference type="Proteomes" id="UP000284476"/>
    </source>
</evidence>
<accession>A0A443K049</accession>
<comment type="caution">
    <text evidence="4">The sequence shown here is derived from an EMBL/GenBank/DDBJ whole genome shotgun (WGS) entry which is preliminary data.</text>
</comment>
<dbReference type="SMART" id="SM00062">
    <property type="entry name" value="PBPb"/>
    <property type="match status" value="1"/>
</dbReference>